<evidence type="ECO:0000313" key="2">
    <source>
        <dbReference type="Proteomes" id="UP000199488"/>
    </source>
</evidence>
<dbReference type="Pfam" id="PF13432">
    <property type="entry name" value="TPR_16"/>
    <property type="match status" value="1"/>
</dbReference>
<sequence length="339" mass="38859">MDKRLNQKVVSFPGAAGQLVKQGLEQLKSGEKEQAVHVFRQALVHESDNPDASYGLLLAYAEAGQLQEAAGWAEELLKDNTSDLLEILHVYVPVLAQLGRYDQVVETLDEVQHTKEVPAHLREQFQELYTLADGMIQMEAETEEYDTTLEGRSSLPMEWEMVLRMGTEDQKLHVLNVLRKEGPEKWMPAIRELLARPETSPLMKSFLLLLLKDWQIEDAVWVQKLGRKGEFAPSTLPALEESSSYKESLFLLDRSLGDKDPVLLQHAKELLQQLLLYYYPFPPSVQIEVLAAVLHFETFRQFEPLPDEQGIRDFYGVAEPSFKSMQQEYERIQGFIQEI</sequence>
<proteinExistence type="predicted"/>
<evidence type="ECO:0000313" key="1">
    <source>
        <dbReference type="EMBL" id="SDW68234.1"/>
    </source>
</evidence>
<dbReference type="Gene3D" id="1.25.40.10">
    <property type="entry name" value="Tetratricopeptide repeat domain"/>
    <property type="match status" value="1"/>
</dbReference>
<organism evidence="1 2">
    <name type="scientific">Marinococcus luteus</name>
    <dbReference type="NCBI Taxonomy" id="1122204"/>
    <lineage>
        <taxon>Bacteria</taxon>
        <taxon>Bacillati</taxon>
        <taxon>Bacillota</taxon>
        <taxon>Bacilli</taxon>
        <taxon>Bacillales</taxon>
        <taxon>Bacillaceae</taxon>
        <taxon>Marinococcus</taxon>
    </lineage>
</organism>
<dbReference type="AlphaFoldDB" id="A0A1H2VJV8"/>
<keyword evidence="2" id="KW-1185">Reference proteome</keyword>
<dbReference type="SUPFAM" id="SSF48452">
    <property type="entry name" value="TPR-like"/>
    <property type="match status" value="1"/>
</dbReference>
<dbReference type="SUPFAM" id="SSF116965">
    <property type="entry name" value="Hypothetical protein MPN330"/>
    <property type="match status" value="1"/>
</dbReference>
<reference evidence="1 2" key="1">
    <citation type="submission" date="2016-10" db="EMBL/GenBank/DDBJ databases">
        <authorList>
            <person name="de Groot N.N."/>
        </authorList>
    </citation>
    <scope>NUCLEOTIDE SEQUENCE [LARGE SCALE GENOMIC DNA]</scope>
    <source>
        <strain evidence="1 2">DSM 23126</strain>
    </source>
</reference>
<accession>A0A1H2VJV8</accession>
<dbReference type="EMBL" id="FNNC01000004">
    <property type="protein sequence ID" value="SDW68234.1"/>
    <property type="molecule type" value="Genomic_DNA"/>
</dbReference>
<dbReference type="Proteomes" id="UP000199488">
    <property type="component" value="Unassembled WGS sequence"/>
</dbReference>
<protein>
    <submittedName>
        <fullName evidence="1">Tetratricopeptide repeat-containing protein</fullName>
    </submittedName>
</protein>
<dbReference type="STRING" id="1122204.SAMN05421781_2110"/>
<dbReference type="OrthoDB" id="2364593at2"/>
<name>A0A1H2VJV8_9BACI</name>
<dbReference type="RefSeq" id="WP_091614723.1">
    <property type="nucleotide sequence ID" value="NZ_FNNC01000004.1"/>
</dbReference>
<dbReference type="InterPro" id="IPR011990">
    <property type="entry name" value="TPR-like_helical_dom_sf"/>
</dbReference>
<gene>
    <name evidence="1" type="ORF">SAMN05421781_2110</name>
</gene>